<evidence type="ECO:0000313" key="2">
    <source>
        <dbReference type="Proteomes" id="UP000775213"/>
    </source>
</evidence>
<reference evidence="1 2" key="1">
    <citation type="journal article" date="2021" name="Hortic Res">
        <title>Chromosome-scale assembly of the Dendrobium chrysotoxum genome enhances the understanding of orchid evolution.</title>
        <authorList>
            <person name="Zhang Y."/>
            <person name="Zhang G.Q."/>
            <person name="Zhang D."/>
            <person name="Liu X.D."/>
            <person name="Xu X.Y."/>
            <person name="Sun W.H."/>
            <person name="Yu X."/>
            <person name="Zhu X."/>
            <person name="Wang Z.W."/>
            <person name="Zhao X."/>
            <person name="Zhong W.Y."/>
            <person name="Chen H."/>
            <person name="Yin W.L."/>
            <person name="Huang T."/>
            <person name="Niu S.C."/>
            <person name="Liu Z.J."/>
        </authorList>
    </citation>
    <scope>NUCLEOTIDE SEQUENCE [LARGE SCALE GENOMIC DNA]</scope>
    <source>
        <strain evidence="1">Lindl</strain>
    </source>
</reference>
<keyword evidence="2" id="KW-1185">Reference proteome</keyword>
<organism evidence="1 2">
    <name type="scientific">Dendrobium chrysotoxum</name>
    <name type="common">Orchid</name>
    <dbReference type="NCBI Taxonomy" id="161865"/>
    <lineage>
        <taxon>Eukaryota</taxon>
        <taxon>Viridiplantae</taxon>
        <taxon>Streptophyta</taxon>
        <taxon>Embryophyta</taxon>
        <taxon>Tracheophyta</taxon>
        <taxon>Spermatophyta</taxon>
        <taxon>Magnoliopsida</taxon>
        <taxon>Liliopsida</taxon>
        <taxon>Asparagales</taxon>
        <taxon>Orchidaceae</taxon>
        <taxon>Epidendroideae</taxon>
        <taxon>Malaxideae</taxon>
        <taxon>Dendrobiinae</taxon>
        <taxon>Dendrobium</taxon>
    </lineage>
</organism>
<name>A0AAV7GJF1_DENCH</name>
<dbReference type="EMBL" id="JAGFBR010000014">
    <property type="protein sequence ID" value="KAH0455597.1"/>
    <property type="molecule type" value="Genomic_DNA"/>
</dbReference>
<proteinExistence type="predicted"/>
<accession>A0AAV7GJF1</accession>
<comment type="caution">
    <text evidence="1">The sequence shown here is derived from an EMBL/GenBank/DDBJ whole genome shotgun (WGS) entry which is preliminary data.</text>
</comment>
<gene>
    <name evidence="1" type="ORF">IEQ34_015629</name>
</gene>
<dbReference type="AlphaFoldDB" id="A0AAV7GJF1"/>
<protein>
    <submittedName>
        <fullName evidence="1">Uncharacterized protein</fullName>
    </submittedName>
</protein>
<evidence type="ECO:0000313" key="1">
    <source>
        <dbReference type="EMBL" id="KAH0455597.1"/>
    </source>
</evidence>
<dbReference type="Proteomes" id="UP000775213">
    <property type="component" value="Unassembled WGS sequence"/>
</dbReference>
<sequence>MVSHPSCKSSWAFGKRTAGWYSSQNTYLLLSLHNDDNGVHVSVGLILATLQHGSFEFEKPATKPYMGSSLDTHWVPTLYAGGLHPPTPIHGDFRDVVPTHTHPLSMLFERSPPQTDGIETCCHLL</sequence>